<organism evidence="2 3">
    <name type="scientific">Phytophthora megakarya</name>
    <dbReference type="NCBI Taxonomy" id="4795"/>
    <lineage>
        <taxon>Eukaryota</taxon>
        <taxon>Sar</taxon>
        <taxon>Stramenopiles</taxon>
        <taxon>Oomycota</taxon>
        <taxon>Peronosporomycetes</taxon>
        <taxon>Peronosporales</taxon>
        <taxon>Peronosporaceae</taxon>
        <taxon>Phytophthora</taxon>
    </lineage>
</organism>
<evidence type="ECO:0000313" key="3">
    <source>
        <dbReference type="Proteomes" id="UP000198211"/>
    </source>
</evidence>
<evidence type="ECO:0000313" key="2">
    <source>
        <dbReference type="EMBL" id="OWZ02516.1"/>
    </source>
</evidence>
<feature type="domain" description="TERF2-interacting telomeric protein 1 Myb" evidence="1">
    <location>
        <begin position="14"/>
        <end position="42"/>
    </location>
</feature>
<dbReference type="Proteomes" id="UP000198211">
    <property type="component" value="Unassembled WGS sequence"/>
</dbReference>
<reference evidence="3" key="1">
    <citation type="submission" date="2017-03" db="EMBL/GenBank/DDBJ databases">
        <title>Phytopthora megakarya and P. palmivora, two closely related causual agents of cacao black pod achieved similar genome size and gene model numbers by different mechanisms.</title>
        <authorList>
            <person name="Ali S."/>
            <person name="Shao J."/>
            <person name="Larry D.J."/>
            <person name="Kronmiller B."/>
            <person name="Shen D."/>
            <person name="Strem M.D."/>
            <person name="Melnick R.L."/>
            <person name="Guiltinan M.J."/>
            <person name="Tyler B.M."/>
            <person name="Meinhardt L.W."/>
            <person name="Bailey B.A."/>
        </authorList>
    </citation>
    <scope>NUCLEOTIDE SEQUENCE [LARGE SCALE GENOMIC DNA]</scope>
    <source>
        <strain evidence="3">zdho120</strain>
    </source>
</reference>
<dbReference type="Pfam" id="PF08914">
    <property type="entry name" value="Myb_Rap1"/>
    <property type="match status" value="1"/>
</dbReference>
<comment type="caution">
    <text evidence="2">The sequence shown here is derived from an EMBL/GenBank/DDBJ whole genome shotgun (WGS) entry which is preliminary data.</text>
</comment>
<dbReference type="OrthoDB" id="435460at2759"/>
<proteinExistence type="predicted"/>
<protein>
    <recommendedName>
        <fullName evidence="1">TERF2-interacting telomeric protein 1 Myb domain-containing protein</fullName>
    </recommendedName>
</protein>
<evidence type="ECO:0000259" key="1">
    <source>
        <dbReference type="Pfam" id="PF08914"/>
    </source>
</evidence>
<gene>
    <name evidence="2" type="ORF">PHMEG_00025908</name>
</gene>
<sequence length="62" mass="7427">MLHFAKLRDWKSMQPMAENSGLTAHSWQSMHEHFKKELRRKTLKEQRAIMAKASTLFEMTQH</sequence>
<dbReference type="EMBL" id="NBNE01006113">
    <property type="protein sequence ID" value="OWZ02516.1"/>
    <property type="molecule type" value="Genomic_DNA"/>
</dbReference>
<dbReference type="AlphaFoldDB" id="A0A225V9W4"/>
<name>A0A225V9W4_9STRA</name>
<accession>A0A225V9W4</accession>
<keyword evidence="3" id="KW-1185">Reference proteome</keyword>
<dbReference type="InterPro" id="IPR015010">
    <property type="entry name" value="TERF2IP_Myb"/>
</dbReference>
<dbReference type="Gene3D" id="1.10.10.60">
    <property type="entry name" value="Homeodomain-like"/>
    <property type="match status" value="1"/>
</dbReference>